<dbReference type="Proteomes" id="UP001240236">
    <property type="component" value="Unassembled WGS sequence"/>
</dbReference>
<evidence type="ECO:0000313" key="2">
    <source>
        <dbReference type="EMBL" id="MDQ0369332.1"/>
    </source>
</evidence>
<gene>
    <name evidence="2" type="ORF">J2S42_006001</name>
</gene>
<accession>A0AAE4B092</accession>
<sequence>MIDVSQARTLAEARVREIEDPATPLVLTDPESPREFPWAWAFSYNSVRYLRTNAFSDLVPAGPIIVLKDGSDVWIANSAPPLEQWLNIYAAQHGLAPLPVPRSSPFS</sequence>
<evidence type="ECO:0000259" key="1">
    <source>
        <dbReference type="Pfam" id="PF15567"/>
    </source>
</evidence>
<name>A0AAE4B092_9ACTN</name>
<dbReference type="EMBL" id="JAUSUZ010000001">
    <property type="protein sequence ID" value="MDQ0369332.1"/>
    <property type="molecule type" value="Genomic_DNA"/>
</dbReference>
<comment type="caution">
    <text evidence="2">The sequence shown here is derived from an EMBL/GenBank/DDBJ whole genome shotgun (WGS) entry which is preliminary data.</text>
</comment>
<keyword evidence="3" id="KW-1185">Reference proteome</keyword>
<feature type="domain" description="Immunity protein 35" evidence="1">
    <location>
        <begin position="7"/>
        <end position="87"/>
    </location>
</feature>
<dbReference type="Pfam" id="PF15567">
    <property type="entry name" value="Imm35"/>
    <property type="match status" value="1"/>
</dbReference>
<dbReference type="InterPro" id="IPR029082">
    <property type="entry name" value="Imm35"/>
</dbReference>
<protein>
    <recommendedName>
        <fullName evidence="1">Immunity protein 35 domain-containing protein</fullName>
    </recommendedName>
</protein>
<dbReference type="RefSeq" id="WP_307244470.1">
    <property type="nucleotide sequence ID" value="NZ_JAUSUZ010000001.1"/>
</dbReference>
<evidence type="ECO:0000313" key="3">
    <source>
        <dbReference type="Proteomes" id="UP001240236"/>
    </source>
</evidence>
<dbReference type="AlphaFoldDB" id="A0AAE4B092"/>
<organism evidence="2 3">
    <name type="scientific">Catenuloplanes indicus</name>
    <dbReference type="NCBI Taxonomy" id="137267"/>
    <lineage>
        <taxon>Bacteria</taxon>
        <taxon>Bacillati</taxon>
        <taxon>Actinomycetota</taxon>
        <taxon>Actinomycetes</taxon>
        <taxon>Micromonosporales</taxon>
        <taxon>Micromonosporaceae</taxon>
        <taxon>Catenuloplanes</taxon>
    </lineage>
</organism>
<proteinExistence type="predicted"/>
<reference evidence="2 3" key="1">
    <citation type="submission" date="2023-07" db="EMBL/GenBank/DDBJ databases">
        <title>Sequencing the genomes of 1000 actinobacteria strains.</title>
        <authorList>
            <person name="Klenk H.-P."/>
        </authorList>
    </citation>
    <scope>NUCLEOTIDE SEQUENCE [LARGE SCALE GENOMIC DNA]</scope>
    <source>
        <strain evidence="2 3">DSM 44709</strain>
    </source>
</reference>